<proteinExistence type="inferred from homology"/>
<dbReference type="EMBL" id="BAABAB010000010">
    <property type="protein sequence ID" value="GAA3614653.1"/>
    <property type="molecule type" value="Genomic_DNA"/>
</dbReference>
<dbReference type="InterPro" id="IPR017588">
    <property type="entry name" value="UacT-like"/>
</dbReference>
<evidence type="ECO:0000256" key="1">
    <source>
        <dbReference type="ARBA" id="ARBA00004651"/>
    </source>
</evidence>
<feature type="transmembrane region" description="Helical" evidence="9">
    <location>
        <begin position="58"/>
        <end position="75"/>
    </location>
</feature>
<feature type="transmembrane region" description="Helical" evidence="9">
    <location>
        <begin position="444"/>
        <end position="463"/>
    </location>
</feature>
<feature type="domain" description="Oxo-4-hydroxy-4-carboxy-5-ureidoimidazoline decarboxylase" evidence="10">
    <location>
        <begin position="483"/>
        <end position="639"/>
    </location>
</feature>
<dbReference type="NCBIfam" id="NF037981">
    <property type="entry name" value="NCS2_1"/>
    <property type="match status" value="1"/>
</dbReference>
<keyword evidence="6 9" id="KW-0812">Transmembrane</keyword>
<comment type="caution">
    <text evidence="11">The sequence shown here is derived from an EMBL/GenBank/DDBJ whole genome shotgun (WGS) entry which is preliminary data.</text>
</comment>
<keyword evidence="12" id="KW-1185">Reference proteome</keyword>
<keyword evidence="5" id="KW-0659">Purine metabolism</keyword>
<dbReference type="SUPFAM" id="SSF158694">
    <property type="entry name" value="UraD-Like"/>
    <property type="match status" value="1"/>
</dbReference>
<comment type="subcellular location">
    <subcellularLocation>
        <location evidence="1">Cell membrane</location>
        <topology evidence="1">Multi-pass membrane protein</topology>
    </subcellularLocation>
</comment>
<evidence type="ECO:0000256" key="4">
    <source>
        <dbReference type="ARBA" id="ARBA00022475"/>
    </source>
</evidence>
<dbReference type="NCBIfam" id="TIGR00801">
    <property type="entry name" value="ncs2"/>
    <property type="match status" value="1"/>
</dbReference>
<evidence type="ECO:0000256" key="2">
    <source>
        <dbReference type="ARBA" id="ARBA00008821"/>
    </source>
</evidence>
<dbReference type="PROSITE" id="PS01116">
    <property type="entry name" value="XANTH_URACIL_PERMASE"/>
    <property type="match status" value="1"/>
</dbReference>
<reference evidence="12" key="1">
    <citation type="journal article" date="2019" name="Int. J. Syst. Evol. Microbiol.">
        <title>The Global Catalogue of Microorganisms (GCM) 10K type strain sequencing project: providing services to taxonomists for standard genome sequencing and annotation.</title>
        <authorList>
            <consortium name="The Broad Institute Genomics Platform"/>
            <consortium name="The Broad Institute Genome Sequencing Center for Infectious Disease"/>
            <person name="Wu L."/>
            <person name="Ma J."/>
        </authorList>
    </citation>
    <scope>NUCLEOTIDE SEQUENCE [LARGE SCALE GENOMIC DNA]</scope>
    <source>
        <strain evidence="12">JCM 16929</strain>
    </source>
</reference>
<feature type="transmembrane region" description="Helical" evidence="9">
    <location>
        <begin position="265"/>
        <end position="282"/>
    </location>
</feature>
<dbReference type="RefSeq" id="WP_344803112.1">
    <property type="nucleotide sequence ID" value="NZ_BAABAB010000010.1"/>
</dbReference>
<dbReference type="PANTHER" id="PTHR42810:SF4">
    <property type="entry name" value="URIC ACID TRANSPORTER UACT"/>
    <property type="match status" value="1"/>
</dbReference>
<dbReference type="InterPro" id="IPR018020">
    <property type="entry name" value="OHCU_decarboxylase"/>
</dbReference>
<name>A0ABP6ZQU6_9ACTN</name>
<feature type="transmembrane region" description="Helical" evidence="9">
    <location>
        <begin position="345"/>
        <end position="368"/>
    </location>
</feature>
<evidence type="ECO:0000256" key="3">
    <source>
        <dbReference type="ARBA" id="ARBA00022448"/>
    </source>
</evidence>
<feature type="transmembrane region" description="Helical" evidence="9">
    <location>
        <begin position="143"/>
        <end position="164"/>
    </location>
</feature>
<dbReference type="Pfam" id="PF09349">
    <property type="entry name" value="OHCU_decarbox"/>
    <property type="match status" value="1"/>
</dbReference>
<feature type="transmembrane region" description="Helical" evidence="9">
    <location>
        <begin position="87"/>
        <end position="104"/>
    </location>
</feature>
<dbReference type="Proteomes" id="UP001501490">
    <property type="component" value="Unassembled WGS sequence"/>
</dbReference>
<dbReference type="InterPro" id="IPR017580">
    <property type="entry name" value="OHCU_decarboxylase-1"/>
</dbReference>
<dbReference type="NCBIfam" id="TIGR03173">
    <property type="entry name" value="pbuX"/>
    <property type="match status" value="1"/>
</dbReference>
<dbReference type="InterPro" id="IPR006043">
    <property type="entry name" value="NCS2"/>
</dbReference>
<keyword evidence="3" id="KW-0813">Transport</keyword>
<comment type="similarity">
    <text evidence="2">Belongs to the nucleobase:cation symporter-2 (NCS2) (TC 2.A.40) family.</text>
</comment>
<keyword evidence="7 9" id="KW-1133">Transmembrane helix</keyword>
<evidence type="ECO:0000313" key="11">
    <source>
        <dbReference type="EMBL" id="GAA3614653.1"/>
    </source>
</evidence>
<feature type="transmembrane region" description="Helical" evidence="9">
    <location>
        <begin position="406"/>
        <end position="424"/>
    </location>
</feature>
<dbReference type="Gene3D" id="1.10.3330.10">
    <property type="entry name" value="Oxo-4-hydroxy-4-carboxy-5-ureidoimidazoline decarboxylase"/>
    <property type="match status" value="1"/>
</dbReference>
<organism evidence="11 12">
    <name type="scientific">Microlunatus ginsengisoli</name>
    <dbReference type="NCBI Taxonomy" id="363863"/>
    <lineage>
        <taxon>Bacteria</taxon>
        <taxon>Bacillati</taxon>
        <taxon>Actinomycetota</taxon>
        <taxon>Actinomycetes</taxon>
        <taxon>Propionibacteriales</taxon>
        <taxon>Propionibacteriaceae</taxon>
        <taxon>Microlunatus</taxon>
    </lineage>
</organism>
<dbReference type="InterPro" id="IPR006042">
    <property type="entry name" value="Xan_ur_permease"/>
</dbReference>
<feature type="transmembrane region" description="Helical" evidence="9">
    <location>
        <begin position="374"/>
        <end position="394"/>
    </location>
</feature>
<dbReference type="Pfam" id="PF00860">
    <property type="entry name" value="Xan_ur_permease"/>
    <property type="match status" value="1"/>
</dbReference>
<keyword evidence="8 9" id="KW-0472">Membrane</keyword>
<gene>
    <name evidence="11" type="ORF">GCM10022236_15720</name>
</gene>
<evidence type="ECO:0000256" key="5">
    <source>
        <dbReference type="ARBA" id="ARBA00022631"/>
    </source>
</evidence>
<dbReference type="PANTHER" id="PTHR42810">
    <property type="entry name" value="PURINE PERMEASE C1399.01C-RELATED"/>
    <property type="match status" value="1"/>
</dbReference>
<dbReference type="NCBIfam" id="TIGR03164">
    <property type="entry name" value="UHCUDC"/>
    <property type="match status" value="1"/>
</dbReference>
<evidence type="ECO:0000256" key="9">
    <source>
        <dbReference type="SAM" id="Phobius"/>
    </source>
</evidence>
<evidence type="ECO:0000256" key="7">
    <source>
        <dbReference type="ARBA" id="ARBA00022989"/>
    </source>
</evidence>
<evidence type="ECO:0000313" key="12">
    <source>
        <dbReference type="Proteomes" id="UP001501490"/>
    </source>
</evidence>
<evidence type="ECO:0000256" key="8">
    <source>
        <dbReference type="ARBA" id="ARBA00023136"/>
    </source>
</evidence>
<feature type="transmembrane region" description="Helical" evidence="9">
    <location>
        <begin position="184"/>
        <end position="205"/>
    </location>
</feature>
<keyword evidence="4" id="KW-1003">Cell membrane</keyword>
<feature type="transmembrane region" description="Helical" evidence="9">
    <location>
        <begin position="116"/>
        <end position="136"/>
    </location>
</feature>
<protein>
    <submittedName>
        <fullName evidence="11">Solute carrier family 23 protein</fullName>
    </submittedName>
</protein>
<feature type="transmembrane region" description="Helical" evidence="9">
    <location>
        <begin position="212"/>
        <end position="232"/>
    </location>
</feature>
<sequence>MSATAVAPTRRLVHPVDEVLPAQKLAVYGIQHVMAFYAGAVVVPILLASAIGLTQEQLIHLINADLFTCGIASLLQTVGIWKIGVRLPLLQGVTFTAVSPMIVIGLDNGGGTAGLVYIYGAVMVAGIFTFLIAPLFSKIVRLFPPVVTGTVITIIGVSLVPVAAMDAGGGNFAFANPDKVPPNLTFGSPLNLALSFGTILVILLITRYARGFLNTVAVLVGLALGTFVAAFIPNGAGGTVADFSSVKDAAWIGFTTPFYFGLPKFALLPILLMIVVMLITAVETTGDVYATGQIVEKPISKRDIAAALRADGLATFLGGVMNSFPYTCFAENVGLVRLTRVKSRWVVATAGGFMILLGLLPKAGAIVAAIPPSVLGGAALVMFGTVAAVGIQTLGRVDFTNHRNVIVVAVSIGIAMIPVGTPMVNGTSAFFSQLPPNLQTFLNSGITAGSITAILLNLFLNYFGGKQHDDAKATDKLSIDQLNAMPPEEFVAKVGPAYQGSAGIAEYVAGERPFADANDLRSAMQDRLFALEPEQQRALMEQYPSLAAKELHTGELGDESIIDQAAAGLTFLSEEQQEAFDEVTARYQQKFDFPLIISVRDLSAEQVLDQAWHRLDNSATQEHVAALLEIAKIANHRLADVVAGTEPMAELRSSNMARL</sequence>
<dbReference type="InterPro" id="IPR036778">
    <property type="entry name" value="OHCU_decarboxylase_sf"/>
</dbReference>
<accession>A0ABP6ZQU6</accession>
<evidence type="ECO:0000256" key="6">
    <source>
        <dbReference type="ARBA" id="ARBA00022692"/>
    </source>
</evidence>
<feature type="transmembrane region" description="Helical" evidence="9">
    <location>
        <begin position="33"/>
        <end position="52"/>
    </location>
</feature>
<evidence type="ECO:0000259" key="10">
    <source>
        <dbReference type="Pfam" id="PF09349"/>
    </source>
</evidence>